<keyword evidence="2" id="KW-1185">Reference proteome</keyword>
<proteinExistence type="predicted"/>
<evidence type="ECO:0000313" key="1">
    <source>
        <dbReference type="EMBL" id="QUT06193.1"/>
    </source>
</evidence>
<dbReference type="Proteomes" id="UP000681425">
    <property type="component" value="Chromosome"/>
</dbReference>
<protein>
    <submittedName>
        <fullName evidence="1">Uncharacterized protein</fullName>
    </submittedName>
</protein>
<dbReference type="RefSeq" id="WP_070156853.1">
    <property type="nucleotide sequence ID" value="NZ_CP073910.1"/>
</dbReference>
<gene>
    <name evidence="1" type="ORF">KFK14_01510</name>
</gene>
<sequence length="107" mass="12101">MDIEAVLRQLQARVEYLGATVNTLSVETSVLQELCAALMAELAILSDRPSERLEQIIADEQQVSYQVASDMDDHSDDMWDLLVDHAEIRNRAFDHARMALARILGHH</sequence>
<reference evidence="1" key="1">
    <citation type="submission" date="2021-04" db="EMBL/GenBank/DDBJ databases">
        <title>Isolation of p-tert-butylphenol degrading bacteria Sphingobium phenoxybenzoativorans Tas13 from active sludge.</title>
        <authorList>
            <person name="Li Y."/>
        </authorList>
    </citation>
    <scope>NUCLEOTIDE SEQUENCE</scope>
    <source>
        <strain evidence="1">Tas13</strain>
    </source>
</reference>
<name>A0A975Q294_9SPHN</name>
<evidence type="ECO:0000313" key="2">
    <source>
        <dbReference type="Proteomes" id="UP000681425"/>
    </source>
</evidence>
<dbReference type="KEGG" id="spph:KFK14_01510"/>
<dbReference type="AlphaFoldDB" id="A0A975Q294"/>
<accession>A0A975Q294</accession>
<dbReference type="EMBL" id="CP073910">
    <property type="protein sequence ID" value="QUT06193.1"/>
    <property type="molecule type" value="Genomic_DNA"/>
</dbReference>
<organism evidence="1 2">
    <name type="scientific">Sphingobium phenoxybenzoativorans</name>
    <dbReference type="NCBI Taxonomy" id="1592790"/>
    <lineage>
        <taxon>Bacteria</taxon>
        <taxon>Pseudomonadati</taxon>
        <taxon>Pseudomonadota</taxon>
        <taxon>Alphaproteobacteria</taxon>
        <taxon>Sphingomonadales</taxon>
        <taxon>Sphingomonadaceae</taxon>
        <taxon>Sphingobium</taxon>
    </lineage>
</organism>